<evidence type="ECO:0000313" key="3">
    <source>
        <dbReference type="Proteomes" id="UP001152795"/>
    </source>
</evidence>
<dbReference type="Gene3D" id="3.60.10.10">
    <property type="entry name" value="Endonuclease/exonuclease/phosphatase"/>
    <property type="match status" value="1"/>
</dbReference>
<dbReference type="InterPro" id="IPR036875">
    <property type="entry name" value="Znf_CCHC_sf"/>
</dbReference>
<feature type="non-terminal residue" evidence="2">
    <location>
        <position position="1601"/>
    </location>
</feature>
<dbReference type="SMART" id="SM00343">
    <property type="entry name" value="ZnF_C2HC"/>
    <property type="match status" value="3"/>
</dbReference>
<dbReference type="InterPro" id="IPR000477">
    <property type="entry name" value="RT_dom"/>
</dbReference>
<dbReference type="SUPFAM" id="SSF57756">
    <property type="entry name" value="Retrovirus zinc finger-like domains"/>
    <property type="match status" value="1"/>
</dbReference>
<dbReference type="InterPro" id="IPR026960">
    <property type="entry name" value="RVT-Znf"/>
</dbReference>
<evidence type="ECO:0000313" key="2">
    <source>
        <dbReference type="EMBL" id="CAB3990393.1"/>
    </source>
</evidence>
<dbReference type="OrthoDB" id="5985917at2759"/>
<gene>
    <name evidence="2" type="ORF">PACLA_8A025312</name>
</gene>
<dbReference type="EMBL" id="CACRXK020001650">
    <property type="protein sequence ID" value="CAB3990393.1"/>
    <property type="molecule type" value="Genomic_DNA"/>
</dbReference>
<dbReference type="PANTHER" id="PTHR31635">
    <property type="entry name" value="REVERSE TRANSCRIPTASE DOMAIN-CONTAINING PROTEIN-RELATED"/>
    <property type="match status" value="1"/>
</dbReference>
<evidence type="ECO:0000256" key="1">
    <source>
        <dbReference type="SAM" id="MobiDB-lite"/>
    </source>
</evidence>
<dbReference type="CDD" id="cd01650">
    <property type="entry name" value="RT_nLTR_like"/>
    <property type="match status" value="1"/>
</dbReference>
<sequence length="1601" mass="184128">SPGVKLKVPVKNLDPGDWTLATGLDWKQEEKKGAGARSLRVDPVAGMARPRSLQLSLEGLPDEATADGPFLLRREIFNSIVEAGINEQSIEGIECMGKKFWYIVFYTRQQRTEAAGKEIKLHDLKFALKSLDPPRPRRPTYIWVKVFGYPLDTESKILEQTLSLYGKLVSLTDDLDARINIKTGIKHAQFESLSENIPSFIYAGKFRVRTVYRDQPKTCRNCMQTGHEARNCTAGTVCKQCGKPGHKKGECPDKRCFHCKEKGHEQKDCEKYVQDYPALYAQDTNDTVDNIAKNTEQTAETNTASTNEKTTEDEIPRSTHENTTEDEIPRSNDGNATEKDDNATSFQPPSDRDWGSSGWDPENKVADEVMDQQENNTNKQSDSAATDTVDQQHMDTQTTPTRDSDSDSNHEDEPPPKTLKTTPPPLKEGIEQHTGPPRTNNKEPPKGKNTRNRKVPVVVSSAHNRNPFITPIPPPSKNFNADIIFLQETHNETEQDERTWTTEWGGTCIWNRGTHRSCGVAILFHQRAQVEIVNTRKDTNGRILAATVNINETGINLMNLYAPTIPRERKTFFDGLWDFKPGDYNLMLAGDFNCIPDVSLDKQGGNPQSGTVGIIELNDFCNANQLVDTWRDTHERDKIFTWNNRDFSLRSRLDRWYVPQALQQQTTSTIRACPHSDHSAVEMVTMLTQIQTRGKGTWKLNISILKDRGFQREIRTFYTYWVRKKENFESIADWWDEAKCRFKQIAIGHSVRKARSRRQNEANLQQKLTTMKNELHPDTNRIHELEQQINQLVTTRIEGVKVRSRATWLEEGEKPTKYFFNLERAKQDQACISKLSTEDGEVTSNEQILAEARRFYEQLYTNDPVDTEQQDSFLNQLDRKLDGKTRATCEGPVTKDELTAAVKKMHLNKSPGPDGLPVEFYKTFWAELVMDLCEVLNANYLNGAMSSSQRESLLRLLFKKGRRDLLPNWRPISLLNTDYKLLSTLLANRIRPTLPEVIHEDQTCGIPGRTIFDSVQRLRDMAHEATTKNLNLILIGLDQEKAFDRVDRDFLIKILKKLNYGPSFIRWIETLYYEANCRITNNGWLSERIHLHRGVRQGCPLSPLLYTMIIETLSNAIRNDSRIEGVSIPGSPETSKISAYADDGTLTLKDDLSVTRAFDQINNFERASGSKLNMGKTEGTYVGQQAGREHGPVPIKWRTTHVRVLGANIGNDMNQDWETPTDKVEKTLERWSTRQLTMKGKAVILRTYAIATIVYLASMFPLPEPVVTRLHRAVFIFLWGKKNELVSRETCHLPLSKGGLAIPDLHIMKTVFLIKWIRHLTNQAKSTTWLAYGRYWTGQVLGNIKDEWKWLRSNLKPHGHPGQIPKWYHEIVKFAQQNRETLNHISNDQLTSQRIKELLQTPHQPRCENLWKRYIHPPPQFQVTWSNLWASKTENKVKEFLWKLIHRVLTTKDYLLRWGMQINPTCPYCQHREDTQHAIFICQRAQEMWNDLQPLLTSIAGRQIQVDVETILFHRNLPLDDRAKEICHYILAKAAELLWHTRNKRVYDHGFQPGNMKNRVMRAIRQRIQTDFITNPNRIDQLWGYKGVIVKIQNGQLVFNI</sequence>
<dbReference type="InterPro" id="IPR036691">
    <property type="entry name" value="Endo/exonu/phosph_ase_sf"/>
</dbReference>
<dbReference type="PROSITE" id="PS50158">
    <property type="entry name" value="ZF_CCHC"/>
    <property type="match status" value="3"/>
</dbReference>
<feature type="compositionally biased region" description="Basic and acidic residues" evidence="1">
    <location>
        <begin position="309"/>
        <end position="342"/>
    </location>
</feature>
<feature type="compositionally biased region" description="Polar residues" evidence="1">
    <location>
        <begin position="372"/>
        <end position="401"/>
    </location>
</feature>
<dbReference type="Pfam" id="PF00078">
    <property type="entry name" value="RVT_1"/>
    <property type="match status" value="1"/>
</dbReference>
<dbReference type="Pfam" id="PF03372">
    <property type="entry name" value="Exo_endo_phos"/>
    <property type="match status" value="1"/>
</dbReference>
<dbReference type="GO" id="GO:0003824">
    <property type="term" value="F:catalytic activity"/>
    <property type="evidence" value="ECO:0007669"/>
    <property type="project" value="InterPro"/>
</dbReference>
<protein>
    <submittedName>
        <fullName evidence="2">Transposon TX1 uncharacterized 149 kDa</fullName>
    </submittedName>
</protein>
<comment type="caution">
    <text evidence="2">The sequence shown here is derived from an EMBL/GenBank/DDBJ whole genome shotgun (WGS) entry which is preliminary data.</text>
</comment>
<dbReference type="CDD" id="cd09076">
    <property type="entry name" value="L1-EN"/>
    <property type="match status" value="1"/>
</dbReference>
<organism evidence="2 3">
    <name type="scientific">Paramuricea clavata</name>
    <name type="common">Red gorgonian</name>
    <name type="synonym">Violescent sea-whip</name>
    <dbReference type="NCBI Taxonomy" id="317549"/>
    <lineage>
        <taxon>Eukaryota</taxon>
        <taxon>Metazoa</taxon>
        <taxon>Cnidaria</taxon>
        <taxon>Anthozoa</taxon>
        <taxon>Octocorallia</taxon>
        <taxon>Malacalcyonacea</taxon>
        <taxon>Plexauridae</taxon>
        <taxon>Paramuricea</taxon>
    </lineage>
</organism>
<dbReference type="SUPFAM" id="SSF56219">
    <property type="entry name" value="DNase I-like"/>
    <property type="match status" value="1"/>
</dbReference>
<proteinExistence type="predicted"/>
<reference evidence="2" key="1">
    <citation type="submission" date="2020-04" db="EMBL/GenBank/DDBJ databases">
        <authorList>
            <person name="Alioto T."/>
            <person name="Alioto T."/>
            <person name="Gomez Garrido J."/>
        </authorList>
    </citation>
    <scope>NUCLEOTIDE SEQUENCE</scope>
    <source>
        <strain evidence="2">A484AB</strain>
    </source>
</reference>
<dbReference type="PANTHER" id="PTHR31635:SF196">
    <property type="entry name" value="REVERSE TRANSCRIPTASE DOMAIN-CONTAINING PROTEIN-RELATED"/>
    <property type="match status" value="1"/>
</dbReference>
<feature type="compositionally biased region" description="Polar residues" evidence="1">
    <location>
        <begin position="295"/>
        <end position="308"/>
    </location>
</feature>
<dbReference type="Gene3D" id="4.10.60.10">
    <property type="entry name" value="Zinc finger, CCHC-type"/>
    <property type="match status" value="1"/>
</dbReference>
<dbReference type="SUPFAM" id="SSF56672">
    <property type="entry name" value="DNA/RNA polymerases"/>
    <property type="match status" value="1"/>
</dbReference>
<feature type="compositionally biased region" description="Basic and acidic residues" evidence="1">
    <location>
        <begin position="402"/>
        <end position="415"/>
    </location>
</feature>
<dbReference type="Proteomes" id="UP001152795">
    <property type="component" value="Unassembled WGS sequence"/>
</dbReference>
<keyword evidence="3" id="KW-1185">Reference proteome</keyword>
<dbReference type="InterPro" id="IPR043502">
    <property type="entry name" value="DNA/RNA_pol_sf"/>
</dbReference>
<feature type="region of interest" description="Disordered" evidence="1">
    <location>
        <begin position="295"/>
        <end position="453"/>
    </location>
</feature>
<dbReference type="GO" id="GO:0003676">
    <property type="term" value="F:nucleic acid binding"/>
    <property type="evidence" value="ECO:0007669"/>
    <property type="project" value="InterPro"/>
</dbReference>
<dbReference type="InterPro" id="IPR005135">
    <property type="entry name" value="Endo/exonuclease/phosphatase"/>
</dbReference>
<dbReference type="PROSITE" id="PS50878">
    <property type="entry name" value="RT_POL"/>
    <property type="match status" value="1"/>
</dbReference>
<dbReference type="Pfam" id="PF13966">
    <property type="entry name" value="zf-RVT"/>
    <property type="match status" value="1"/>
</dbReference>
<dbReference type="InterPro" id="IPR001878">
    <property type="entry name" value="Znf_CCHC"/>
</dbReference>
<name>A0A7D9DP43_PARCT</name>
<dbReference type="GO" id="GO:0008270">
    <property type="term" value="F:zinc ion binding"/>
    <property type="evidence" value="ECO:0007669"/>
    <property type="project" value="InterPro"/>
</dbReference>
<accession>A0A7D9DP43</accession>